<dbReference type="SUPFAM" id="SSF54593">
    <property type="entry name" value="Glyoxalase/Bleomycin resistance protein/Dihydroxybiphenyl dioxygenase"/>
    <property type="match status" value="1"/>
</dbReference>
<feature type="domain" description="VOC" evidence="1">
    <location>
        <begin position="4"/>
        <end position="125"/>
    </location>
</feature>
<gene>
    <name evidence="2" type="ORF">UR52_C0012G0007</name>
</gene>
<evidence type="ECO:0000259" key="1">
    <source>
        <dbReference type="PROSITE" id="PS51819"/>
    </source>
</evidence>
<comment type="caution">
    <text evidence="2">The sequence shown here is derived from an EMBL/GenBank/DDBJ whole genome shotgun (WGS) entry which is preliminary data.</text>
</comment>
<dbReference type="PANTHER" id="PTHR36503">
    <property type="entry name" value="BLR2520 PROTEIN"/>
    <property type="match status" value="1"/>
</dbReference>
<dbReference type="PANTHER" id="PTHR36503:SF1">
    <property type="entry name" value="BLR2520 PROTEIN"/>
    <property type="match status" value="1"/>
</dbReference>
<dbReference type="AlphaFoldDB" id="A0A0G0B608"/>
<evidence type="ECO:0000313" key="2">
    <source>
        <dbReference type="EMBL" id="KKP59146.1"/>
    </source>
</evidence>
<sequence length="128" mass="15162">MKKQIEWIILTTKNYLIAKEFYSKKLNLKIIRNVPKEEFTQFKMDNCYLAIYGEGFVKKLLNKTRLGEPGNTIFTFSQSEDIDADFQKLLLQGVKFIQPPKTQTWGQRTAYFEDPDGNIWEIQQWISK</sequence>
<protein>
    <submittedName>
        <fullName evidence="2">Glyoxalase/bleomycin resistance protein/dioxygenase</fullName>
    </submittedName>
</protein>
<proteinExistence type="predicted"/>
<reference evidence="2 3" key="1">
    <citation type="journal article" date="2015" name="Nature">
        <title>rRNA introns, odd ribosomes, and small enigmatic genomes across a large radiation of phyla.</title>
        <authorList>
            <person name="Brown C.T."/>
            <person name="Hug L.A."/>
            <person name="Thomas B.C."/>
            <person name="Sharon I."/>
            <person name="Castelle C.J."/>
            <person name="Singh A."/>
            <person name="Wilkins M.J."/>
            <person name="Williams K.H."/>
            <person name="Banfield J.F."/>
        </authorList>
    </citation>
    <scope>NUCLEOTIDE SEQUENCE [LARGE SCALE GENOMIC DNA]</scope>
</reference>
<dbReference type="InterPro" id="IPR029068">
    <property type="entry name" value="Glyas_Bleomycin-R_OHBP_Dase"/>
</dbReference>
<name>A0A0G0B608_9BACT</name>
<evidence type="ECO:0000313" key="3">
    <source>
        <dbReference type="Proteomes" id="UP000034176"/>
    </source>
</evidence>
<dbReference type="Pfam" id="PF00903">
    <property type="entry name" value="Glyoxalase"/>
    <property type="match status" value="1"/>
</dbReference>
<dbReference type="GO" id="GO:0051213">
    <property type="term" value="F:dioxygenase activity"/>
    <property type="evidence" value="ECO:0007669"/>
    <property type="project" value="UniProtKB-KW"/>
</dbReference>
<dbReference type="Gene3D" id="3.10.180.10">
    <property type="entry name" value="2,3-Dihydroxybiphenyl 1,2-Dioxygenase, domain 1"/>
    <property type="match status" value="1"/>
</dbReference>
<dbReference type="InterPro" id="IPR037523">
    <property type="entry name" value="VOC_core"/>
</dbReference>
<dbReference type="EMBL" id="LBPN01000012">
    <property type="protein sequence ID" value="KKP59146.1"/>
    <property type="molecule type" value="Genomic_DNA"/>
</dbReference>
<dbReference type="Proteomes" id="UP000034176">
    <property type="component" value="Unassembled WGS sequence"/>
</dbReference>
<organism evidence="2 3">
    <name type="scientific">Candidatus Gottesmanbacteria bacterium GW2011_GWA1_34_13</name>
    <dbReference type="NCBI Taxonomy" id="1618434"/>
    <lineage>
        <taxon>Bacteria</taxon>
        <taxon>Candidatus Gottesmaniibacteriota</taxon>
    </lineage>
</organism>
<keyword evidence="2" id="KW-0560">Oxidoreductase</keyword>
<dbReference type="InterPro" id="IPR004360">
    <property type="entry name" value="Glyas_Fos-R_dOase_dom"/>
</dbReference>
<keyword evidence="2" id="KW-0223">Dioxygenase</keyword>
<dbReference type="PROSITE" id="PS51819">
    <property type="entry name" value="VOC"/>
    <property type="match status" value="1"/>
</dbReference>
<accession>A0A0G0B608</accession>
<dbReference type="STRING" id="1618434.UR52_C0012G0007"/>